<sequence length="130" mass="14338">MIRGVLAMGRRRANSRMTEVVRVGVVTEGPPDPLTFEPTRTWAKHYEGAGRVKFPNLASFDRTAGGQQFTEQTLMLHIPATDGHEIQTDDIAEVFSSTADPSLVGRTFRITGRPQGGQTTAHRYPVEELS</sequence>
<evidence type="ECO:0000313" key="2">
    <source>
        <dbReference type="Proteomes" id="UP000272503"/>
    </source>
</evidence>
<proteinExistence type="predicted"/>
<dbReference type="Proteomes" id="UP000272503">
    <property type="component" value="Unassembled WGS sequence"/>
</dbReference>
<reference evidence="1 2" key="1">
    <citation type="submission" date="2018-10" db="EMBL/GenBank/DDBJ databases">
        <authorList>
            <person name="Li J."/>
        </authorList>
    </citation>
    <scope>NUCLEOTIDE SEQUENCE [LARGE SCALE GENOMIC DNA]</scope>
    <source>
        <strain evidence="1 2">IF 016277</strain>
    </source>
</reference>
<accession>A0A3L7A7N3</accession>
<protein>
    <recommendedName>
        <fullName evidence="3">Head-to-tail stopper</fullName>
    </recommendedName>
</protein>
<dbReference type="EMBL" id="RCUX01000004">
    <property type="protein sequence ID" value="RLP76329.1"/>
    <property type="molecule type" value="Genomic_DNA"/>
</dbReference>
<name>A0A3L7A7N3_9MICO</name>
<comment type="caution">
    <text evidence="1">The sequence shown here is derived from an EMBL/GenBank/DDBJ whole genome shotgun (WGS) entry which is preliminary data.</text>
</comment>
<dbReference type="InterPro" id="IPR046075">
    <property type="entry name" value="DUF6093"/>
</dbReference>
<evidence type="ECO:0008006" key="3">
    <source>
        <dbReference type="Google" id="ProtNLM"/>
    </source>
</evidence>
<evidence type="ECO:0000313" key="1">
    <source>
        <dbReference type="EMBL" id="RLP76329.1"/>
    </source>
</evidence>
<dbReference type="AlphaFoldDB" id="A0A3L7A7N3"/>
<dbReference type="Pfam" id="PF19586">
    <property type="entry name" value="DUF6093"/>
    <property type="match status" value="1"/>
</dbReference>
<gene>
    <name evidence="1" type="ORF">D9V32_05520</name>
</gene>
<organism evidence="1 2">
    <name type="scientific">Mycetocola tolaasinivorans</name>
    <dbReference type="NCBI Taxonomy" id="76635"/>
    <lineage>
        <taxon>Bacteria</taxon>
        <taxon>Bacillati</taxon>
        <taxon>Actinomycetota</taxon>
        <taxon>Actinomycetes</taxon>
        <taxon>Micrococcales</taxon>
        <taxon>Microbacteriaceae</taxon>
        <taxon>Mycetocola</taxon>
    </lineage>
</organism>
<keyword evidence="2" id="KW-1185">Reference proteome</keyword>